<dbReference type="STRING" id="1227456.C450_08417"/>
<proteinExistence type="predicted"/>
<feature type="compositionally biased region" description="Low complexity" evidence="1">
    <location>
        <begin position="219"/>
        <end position="230"/>
    </location>
</feature>
<organism evidence="2 3">
    <name type="scientific">Halococcus salifodinae DSM 8989</name>
    <dbReference type="NCBI Taxonomy" id="1227456"/>
    <lineage>
        <taxon>Archaea</taxon>
        <taxon>Methanobacteriati</taxon>
        <taxon>Methanobacteriota</taxon>
        <taxon>Stenosarchaea group</taxon>
        <taxon>Halobacteria</taxon>
        <taxon>Halobacteriales</taxon>
        <taxon>Halococcaceae</taxon>
        <taxon>Halococcus</taxon>
    </lineage>
</organism>
<dbReference type="EMBL" id="AOME01000051">
    <property type="protein sequence ID" value="EMA53324.1"/>
    <property type="molecule type" value="Genomic_DNA"/>
</dbReference>
<dbReference type="OrthoDB" id="2731at2157"/>
<dbReference type="PROSITE" id="PS51318">
    <property type="entry name" value="TAT"/>
    <property type="match status" value="1"/>
</dbReference>
<feature type="region of interest" description="Disordered" evidence="1">
    <location>
        <begin position="24"/>
        <end position="62"/>
    </location>
</feature>
<dbReference type="InterPro" id="IPR021516">
    <property type="entry name" value="DUF3179"/>
</dbReference>
<keyword evidence="3" id="KW-1185">Reference proteome</keyword>
<dbReference type="PATRIC" id="fig|1227456.3.peg.1695"/>
<evidence type="ECO:0000313" key="3">
    <source>
        <dbReference type="Proteomes" id="UP000011625"/>
    </source>
</evidence>
<feature type="compositionally biased region" description="Low complexity" evidence="1">
    <location>
        <begin position="37"/>
        <end position="51"/>
    </location>
</feature>
<comment type="caution">
    <text evidence="2">The sequence shown here is derived from an EMBL/GenBank/DDBJ whole genome shotgun (WGS) entry which is preliminary data.</text>
</comment>
<dbReference type="Pfam" id="PF11376">
    <property type="entry name" value="DUF3179"/>
    <property type="match status" value="2"/>
</dbReference>
<dbReference type="InterPro" id="IPR006311">
    <property type="entry name" value="TAT_signal"/>
</dbReference>
<evidence type="ECO:0000256" key="1">
    <source>
        <dbReference type="SAM" id="MobiDB-lite"/>
    </source>
</evidence>
<name>M0N883_9EURY</name>
<protein>
    <recommendedName>
        <fullName evidence="4">DUF3179 domain-containing protein</fullName>
    </recommendedName>
</protein>
<sequence>MNDRVTRRGFVATVGAIAIAGCSGVTGDRSSDRSTAMDDSATSAATTSTASGEGSLPPLADRSLVLPMEPPQLREAAVSGGVSKDGIPAIDQPRFEAAGQVGGRLAPGDVVFGIARNGVAKAYPQSILVHHEVCNDTLDGTPIGVTYCPLTGTAVGFERGETTFGVSGRLVNDNLIMYDRATEHWWPQVLATAIPGWNADGDASGTDGGRTNGAGSVQSNTSGSATSNTSRDGTPNATIGRSLREFRVVWTTWQRWRDQFPDTRVLTEDTGYIRDYGQDPYGSYSPPSGYYEPESEPLFPPLDTDDRYPTKAVVVGARTTDGAIAFHKRSLRREGVITGSLDGTPHVGVHDDRLDTAYVYRNADGASVTTTPDGVRVADTVHPPDELPLERVHAFDAMWFAWHGFYPATSVYG</sequence>
<dbReference type="Proteomes" id="UP000011625">
    <property type="component" value="Unassembled WGS sequence"/>
</dbReference>
<dbReference type="RefSeq" id="WP_005042489.1">
    <property type="nucleotide sequence ID" value="NZ_AOME01000051.1"/>
</dbReference>
<feature type="region of interest" description="Disordered" evidence="1">
    <location>
        <begin position="201"/>
        <end position="238"/>
    </location>
</feature>
<gene>
    <name evidence="2" type="ORF">C450_08417</name>
</gene>
<dbReference type="AlphaFoldDB" id="M0N883"/>
<evidence type="ECO:0000313" key="2">
    <source>
        <dbReference type="EMBL" id="EMA53324.1"/>
    </source>
</evidence>
<accession>M0N883</accession>
<dbReference type="PROSITE" id="PS51257">
    <property type="entry name" value="PROKAR_LIPOPROTEIN"/>
    <property type="match status" value="1"/>
</dbReference>
<reference evidence="2 3" key="1">
    <citation type="journal article" date="2014" name="PLoS Genet.">
        <title>Phylogenetically driven sequencing of extremely halophilic archaea reveals strategies for static and dynamic osmo-response.</title>
        <authorList>
            <person name="Becker E.A."/>
            <person name="Seitzer P.M."/>
            <person name="Tritt A."/>
            <person name="Larsen D."/>
            <person name="Krusor M."/>
            <person name="Yao A.I."/>
            <person name="Wu D."/>
            <person name="Madern D."/>
            <person name="Eisen J.A."/>
            <person name="Darling A.E."/>
            <person name="Facciotti M.T."/>
        </authorList>
    </citation>
    <scope>NUCLEOTIDE SEQUENCE [LARGE SCALE GENOMIC DNA]</scope>
    <source>
        <strain evidence="2 3">DSM 8989</strain>
    </source>
</reference>
<evidence type="ECO:0008006" key="4">
    <source>
        <dbReference type="Google" id="ProtNLM"/>
    </source>
</evidence>